<feature type="region of interest" description="Disordered" evidence="1">
    <location>
        <begin position="1"/>
        <end position="145"/>
    </location>
</feature>
<evidence type="ECO:0000313" key="2">
    <source>
        <dbReference type="EMBL" id="GAX25613.1"/>
    </source>
</evidence>
<gene>
    <name evidence="2" type="ORF">FisN_28Hu088</name>
</gene>
<feature type="compositionally biased region" description="Basic and acidic residues" evidence="1">
    <location>
        <begin position="87"/>
        <end position="101"/>
    </location>
</feature>
<keyword evidence="3" id="KW-1185">Reference proteome</keyword>
<feature type="compositionally biased region" description="Polar residues" evidence="1">
    <location>
        <begin position="26"/>
        <end position="43"/>
    </location>
</feature>
<evidence type="ECO:0000313" key="3">
    <source>
        <dbReference type="Proteomes" id="UP000198406"/>
    </source>
</evidence>
<sequence>MSKPTHSSEATEKEPKGLFHGLVTGPITTSVHIPMTPSTNIAGNDTVEISPETDRRKNPASFRSSATPQSKQSILSRLFTPAPDPQEEPKLLFDEDIRMDDQDASNNLNQISSTEASIQSLNLPPVPDDGGPHMLFEKESVSRAK</sequence>
<accession>A0A1Z5KH28</accession>
<comment type="caution">
    <text evidence="2">The sequence shown here is derived from an EMBL/GenBank/DDBJ whole genome shotgun (WGS) entry which is preliminary data.</text>
</comment>
<feature type="compositionally biased region" description="Basic and acidic residues" evidence="1">
    <location>
        <begin position="135"/>
        <end position="145"/>
    </location>
</feature>
<dbReference type="AlphaFoldDB" id="A0A1Z5KH28"/>
<name>A0A1Z5KH28_FISSO</name>
<reference evidence="2 3" key="1">
    <citation type="journal article" date="2015" name="Plant Cell">
        <title>Oil accumulation by the oleaginous diatom Fistulifera solaris as revealed by the genome and transcriptome.</title>
        <authorList>
            <person name="Tanaka T."/>
            <person name="Maeda Y."/>
            <person name="Veluchamy A."/>
            <person name="Tanaka M."/>
            <person name="Abida H."/>
            <person name="Marechal E."/>
            <person name="Bowler C."/>
            <person name="Muto M."/>
            <person name="Sunaga Y."/>
            <person name="Tanaka M."/>
            <person name="Yoshino T."/>
            <person name="Taniguchi T."/>
            <person name="Fukuda Y."/>
            <person name="Nemoto M."/>
            <person name="Matsumoto M."/>
            <person name="Wong P.S."/>
            <person name="Aburatani S."/>
            <person name="Fujibuchi W."/>
        </authorList>
    </citation>
    <scope>NUCLEOTIDE SEQUENCE [LARGE SCALE GENOMIC DNA]</scope>
    <source>
        <strain evidence="2 3">JPCC DA0580</strain>
    </source>
</reference>
<dbReference type="Proteomes" id="UP000198406">
    <property type="component" value="Unassembled WGS sequence"/>
</dbReference>
<protein>
    <submittedName>
        <fullName evidence="2">Uncharacterized protein</fullName>
    </submittedName>
</protein>
<proteinExistence type="predicted"/>
<organism evidence="2 3">
    <name type="scientific">Fistulifera solaris</name>
    <name type="common">Oleaginous diatom</name>
    <dbReference type="NCBI Taxonomy" id="1519565"/>
    <lineage>
        <taxon>Eukaryota</taxon>
        <taxon>Sar</taxon>
        <taxon>Stramenopiles</taxon>
        <taxon>Ochrophyta</taxon>
        <taxon>Bacillariophyta</taxon>
        <taxon>Bacillariophyceae</taxon>
        <taxon>Bacillariophycidae</taxon>
        <taxon>Naviculales</taxon>
        <taxon>Naviculaceae</taxon>
        <taxon>Fistulifera</taxon>
    </lineage>
</organism>
<feature type="compositionally biased region" description="Polar residues" evidence="1">
    <location>
        <begin position="104"/>
        <end position="122"/>
    </location>
</feature>
<dbReference type="InParanoid" id="A0A1Z5KH28"/>
<feature type="compositionally biased region" description="Polar residues" evidence="1">
    <location>
        <begin position="61"/>
        <end position="75"/>
    </location>
</feature>
<evidence type="ECO:0000256" key="1">
    <source>
        <dbReference type="SAM" id="MobiDB-lite"/>
    </source>
</evidence>
<dbReference type="EMBL" id="BDSP01000228">
    <property type="protein sequence ID" value="GAX25613.1"/>
    <property type="molecule type" value="Genomic_DNA"/>
</dbReference>